<dbReference type="Proteomes" id="UP000594800">
    <property type="component" value="Chromosome"/>
</dbReference>
<organism evidence="3 4">
    <name type="scientific">Pontivivens ytuae</name>
    <dbReference type="NCBI Taxonomy" id="2789856"/>
    <lineage>
        <taxon>Bacteria</taxon>
        <taxon>Pseudomonadati</taxon>
        <taxon>Pseudomonadota</taxon>
        <taxon>Alphaproteobacteria</taxon>
        <taxon>Rhodobacterales</taxon>
        <taxon>Paracoccaceae</taxon>
        <taxon>Pontivivens</taxon>
    </lineage>
</organism>
<gene>
    <name evidence="3" type="ORF">I0K15_20670</name>
</gene>
<evidence type="ECO:0000313" key="4">
    <source>
        <dbReference type="Proteomes" id="UP000594800"/>
    </source>
</evidence>
<feature type="chain" id="PRO_5032601182" evidence="2">
    <location>
        <begin position="20"/>
        <end position="245"/>
    </location>
</feature>
<dbReference type="KEGG" id="poz:I0K15_20670"/>
<dbReference type="RefSeq" id="WP_196103360.1">
    <property type="nucleotide sequence ID" value="NZ_CP064942.1"/>
</dbReference>
<name>A0A7S9LRV6_9RHOB</name>
<proteinExistence type="predicted"/>
<evidence type="ECO:0000256" key="2">
    <source>
        <dbReference type="SAM" id="SignalP"/>
    </source>
</evidence>
<feature type="signal peptide" evidence="2">
    <location>
        <begin position="1"/>
        <end position="19"/>
    </location>
</feature>
<feature type="transmembrane region" description="Helical" evidence="1">
    <location>
        <begin position="210"/>
        <end position="227"/>
    </location>
</feature>
<keyword evidence="1" id="KW-0472">Membrane</keyword>
<evidence type="ECO:0000256" key="1">
    <source>
        <dbReference type="SAM" id="Phobius"/>
    </source>
</evidence>
<dbReference type="AlphaFoldDB" id="A0A7S9LRV6"/>
<evidence type="ECO:0000313" key="3">
    <source>
        <dbReference type="EMBL" id="QPH54151.1"/>
    </source>
</evidence>
<keyword evidence="1" id="KW-1133">Transmembrane helix</keyword>
<keyword evidence="1" id="KW-0812">Transmembrane</keyword>
<dbReference type="EMBL" id="CP064942">
    <property type="protein sequence ID" value="QPH54151.1"/>
    <property type="molecule type" value="Genomic_DNA"/>
</dbReference>
<sequence>MRFVPLLTAFLCLAAPAAAEIRVIVERQEDTTAIYIRVPAGQLQDLFGPPAEIFGPPEGGVLMEEFGEMGETVWTDPDTVFAAVEVERDGEPLTAEGISMIFQPPALILPFAEPWDATVAIAVCTVALPIDPVPLETLTLYTGYVLPSDAEGAPIDIRFPATGRLPLEIEVVEYGGETARPPRRITLVDGGTLVLFPEPYAMSVERVRQSGYMLAFVALVLVGLAISERKARSLKRHASDMHRVR</sequence>
<keyword evidence="4" id="KW-1185">Reference proteome</keyword>
<protein>
    <submittedName>
        <fullName evidence="3">Uncharacterized protein</fullName>
    </submittedName>
</protein>
<reference evidence="3 4" key="1">
    <citation type="submission" date="2020-11" db="EMBL/GenBank/DDBJ databases">
        <title>Description of Pontivivens ytuae sp. nov. isolated from deep sea sediment of Mariana Trench.</title>
        <authorList>
            <person name="Wang Z."/>
            <person name="Sun Q.-L."/>
            <person name="Xu X.-D."/>
            <person name="Tang Y.-Z."/>
            <person name="Zhang J."/>
        </authorList>
    </citation>
    <scope>NUCLEOTIDE SEQUENCE [LARGE SCALE GENOMIC DNA]</scope>
    <source>
        <strain evidence="3 4">MT2928</strain>
    </source>
</reference>
<accession>A0A7S9LRV6</accession>
<keyword evidence="2" id="KW-0732">Signal</keyword>